<dbReference type="Proteomes" id="UP000636709">
    <property type="component" value="Unassembled WGS sequence"/>
</dbReference>
<name>A0A835AQQ2_9POAL</name>
<keyword evidence="3" id="KW-1185">Reference proteome</keyword>
<evidence type="ECO:0000313" key="2">
    <source>
        <dbReference type="EMBL" id="KAF8669860.1"/>
    </source>
</evidence>
<comment type="caution">
    <text evidence="2">The sequence shown here is derived from an EMBL/GenBank/DDBJ whole genome shotgun (WGS) entry which is preliminary data.</text>
</comment>
<evidence type="ECO:0000313" key="3">
    <source>
        <dbReference type="Proteomes" id="UP000636709"/>
    </source>
</evidence>
<dbReference type="AlphaFoldDB" id="A0A835AQQ2"/>
<gene>
    <name evidence="2" type="ORF">HU200_051036</name>
</gene>
<proteinExistence type="predicted"/>
<protein>
    <submittedName>
        <fullName evidence="2">Uncharacterized protein</fullName>
    </submittedName>
</protein>
<dbReference type="EMBL" id="JACEFO010002268">
    <property type="protein sequence ID" value="KAF8669860.1"/>
    <property type="molecule type" value="Genomic_DNA"/>
</dbReference>
<sequence length="117" mass="12973">MKLLRSCCSSGYGEFCLQAIVTTTPTPWWTCWGQEALRRGEAEELFGNDVTPRCAREFEEDVLMWHIATCIYLSRARVRKLSKSSSAPDVPGRQAPAHAAGPCPPQPAQRDPHGVET</sequence>
<accession>A0A835AQQ2</accession>
<feature type="region of interest" description="Disordered" evidence="1">
    <location>
        <begin position="83"/>
        <end position="117"/>
    </location>
</feature>
<evidence type="ECO:0000256" key="1">
    <source>
        <dbReference type="SAM" id="MobiDB-lite"/>
    </source>
</evidence>
<reference evidence="2" key="1">
    <citation type="submission" date="2020-07" db="EMBL/GenBank/DDBJ databases">
        <title>Genome sequence and genetic diversity analysis of an under-domesticated orphan crop, white fonio (Digitaria exilis).</title>
        <authorList>
            <person name="Bennetzen J.L."/>
            <person name="Chen S."/>
            <person name="Ma X."/>
            <person name="Wang X."/>
            <person name="Yssel A.E.J."/>
            <person name="Chaluvadi S.R."/>
            <person name="Johnson M."/>
            <person name="Gangashetty P."/>
            <person name="Hamidou F."/>
            <person name="Sanogo M.D."/>
            <person name="Zwaenepoel A."/>
            <person name="Wallace J."/>
            <person name="Van De Peer Y."/>
            <person name="Van Deynze A."/>
        </authorList>
    </citation>
    <scope>NUCLEOTIDE SEQUENCE</scope>
    <source>
        <tissue evidence="2">Leaves</tissue>
    </source>
</reference>
<organism evidence="2 3">
    <name type="scientific">Digitaria exilis</name>
    <dbReference type="NCBI Taxonomy" id="1010633"/>
    <lineage>
        <taxon>Eukaryota</taxon>
        <taxon>Viridiplantae</taxon>
        <taxon>Streptophyta</taxon>
        <taxon>Embryophyta</taxon>
        <taxon>Tracheophyta</taxon>
        <taxon>Spermatophyta</taxon>
        <taxon>Magnoliopsida</taxon>
        <taxon>Liliopsida</taxon>
        <taxon>Poales</taxon>
        <taxon>Poaceae</taxon>
        <taxon>PACMAD clade</taxon>
        <taxon>Panicoideae</taxon>
        <taxon>Panicodae</taxon>
        <taxon>Paniceae</taxon>
        <taxon>Anthephorinae</taxon>
        <taxon>Digitaria</taxon>
    </lineage>
</organism>